<dbReference type="PROSITE" id="PS00658">
    <property type="entry name" value="FORK_HEAD_2"/>
    <property type="match status" value="1"/>
</dbReference>
<feature type="region of interest" description="Disordered" evidence="6">
    <location>
        <begin position="513"/>
        <end position="546"/>
    </location>
</feature>
<protein>
    <recommendedName>
        <fullName evidence="7">Fork-head domain-containing protein</fullName>
    </recommendedName>
</protein>
<feature type="compositionally biased region" description="Polar residues" evidence="6">
    <location>
        <begin position="85"/>
        <end position="104"/>
    </location>
</feature>
<keyword evidence="1" id="KW-0805">Transcription regulation</keyword>
<feature type="region of interest" description="Disordered" evidence="6">
    <location>
        <begin position="203"/>
        <end position="261"/>
    </location>
</feature>
<keyword evidence="9" id="KW-1185">Reference proteome</keyword>
<proteinExistence type="predicted"/>
<sequence length="611" mass="67046">MVVVYLCDAMPVNYTPTPTSDSTGNPRRLCTTQSPDGDLSNLDGFYASSPTMDAAETVQQQQHPSHIPPTTLNTAAAIQTYSHTQIHSDSSPVTSMIDTPSSTAGLDHDEYTYQASPSAAHVPSLSARSSDTSPRSWSPPDPALNYPQGFYHISKGQDFTPYGGLQPTIVTTEDSFSTEPMETCPYPVSDSPLPGDYGKHGPDTIMGQGTTGMAPEHTDSVMSADSPLPKHEYSGSYPYEEEGDGGDMSQLQDDDDSPKEAESYAKLMERAFKSKADLSMTLQELYQWFRDNTERGRSESKGWQNSVRHNLSMNGAFEKQERRPSLGDPTTASGEAKRSNVWVLLPYAAKHGVESTTRFRKGNSSGRRAPSRSNQHRGTHSARAVCGRKGGLTASKTKAANNRALLRRQTMGLLPQHHHYPGSNSSYHAQQRHRSINFYQPRLQHHDYLQGGRHHLPEADYARSIPHHDETEATDGSGLLQYAGHHSLASSMAATSIGGGQGYYQPQPYLASQATQQAYSHHESYSHHPQHHQQQPPHPYHHQRPESRFKVEHATSVYEPPVTSSPSSAAIHGVYASVFTNELGEGTPENPVRPAALPYRTSTGWAESAQS</sequence>
<dbReference type="InterPro" id="IPR036388">
    <property type="entry name" value="WH-like_DNA-bd_sf"/>
</dbReference>
<dbReference type="GO" id="GO:0005634">
    <property type="term" value="C:nucleus"/>
    <property type="evidence" value="ECO:0007669"/>
    <property type="project" value="UniProtKB-SubCell"/>
</dbReference>
<evidence type="ECO:0000313" key="8">
    <source>
        <dbReference type="EMBL" id="KAK8100220.1"/>
    </source>
</evidence>
<dbReference type="EMBL" id="JAQQWP010000009">
    <property type="protein sequence ID" value="KAK8100220.1"/>
    <property type="molecule type" value="Genomic_DNA"/>
</dbReference>
<evidence type="ECO:0000259" key="7">
    <source>
        <dbReference type="PROSITE" id="PS50039"/>
    </source>
</evidence>
<comment type="subcellular location">
    <subcellularLocation>
        <location evidence="5">Nucleus</location>
    </subcellularLocation>
</comment>
<feature type="compositionally biased region" description="Polar residues" evidence="6">
    <location>
        <begin position="600"/>
        <end position="611"/>
    </location>
</feature>
<keyword evidence="2 5" id="KW-0238">DNA-binding</keyword>
<dbReference type="Gene3D" id="1.10.10.10">
    <property type="entry name" value="Winged helix-like DNA-binding domain superfamily/Winged helix DNA-binding domain"/>
    <property type="match status" value="1"/>
</dbReference>
<dbReference type="PANTHER" id="PTHR46078:SF2">
    <property type="entry name" value="FORK-HEAD DOMAIN-CONTAINING PROTEIN"/>
    <property type="match status" value="1"/>
</dbReference>
<dbReference type="SMART" id="SM00339">
    <property type="entry name" value="FH"/>
    <property type="match status" value="1"/>
</dbReference>
<dbReference type="InterPro" id="IPR045912">
    <property type="entry name" value="FOXJ2/3-like"/>
</dbReference>
<dbReference type="CDD" id="cd00059">
    <property type="entry name" value="FH_FOX"/>
    <property type="match status" value="1"/>
</dbReference>
<dbReference type="GO" id="GO:0000978">
    <property type="term" value="F:RNA polymerase II cis-regulatory region sequence-specific DNA binding"/>
    <property type="evidence" value="ECO:0007669"/>
    <property type="project" value="TreeGrafter"/>
</dbReference>
<evidence type="ECO:0000256" key="4">
    <source>
        <dbReference type="ARBA" id="ARBA00023242"/>
    </source>
</evidence>
<feature type="region of interest" description="Disordered" evidence="6">
    <location>
        <begin position="17"/>
        <end position="40"/>
    </location>
</feature>
<dbReference type="Proteomes" id="UP001392437">
    <property type="component" value="Unassembled WGS sequence"/>
</dbReference>
<dbReference type="InterPro" id="IPR036390">
    <property type="entry name" value="WH_DNA-bd_sf"/>
</dbReference>
<dbReference type="Pfam" id="PF00250">
    <property type="entry name" value="Forkhead"/>
    <property type="match status" value="1"/>
</dbReference>
<keyword evidence="3" id="KW-0804">Transcription</keyword>
<reference evidence="8 9" key="1">
    <citation type="submission" date="2023-01" db="EMBL/GenBank/DDBJ databases">
        <title>Analysis of 21 Apiospora genomes using comparative genomics revels a genus with tremendous synthesis potential of carbohydrate active enzymes and secondary metabolites.</title>
        <authorList>
            <person name="Sorensen T."/>
        </authorList>
    </citation>
    <scope>NUCLEOTIDE SEQUENCE [LARGE SCALE GENOMIC DNA]</scope>
    <source>
        <strain evidence="8 9">CBS 117206</strain>
    </source>
</reference>
<feature type="region of interest" description="Disordered" evidence="6">
    <location>
        <begin position="85"/>
        <end position="142"/>
    </location>
</feature>
<evidence type="ECO:0000256" key="5">
    <source>
        <dbReference type="PROSITE-ProRule" id="PRU00089"/>
    </source>
</evidence>
<dbReference type="AlphaFoldDB" id="A0AAW0QC71"/>
<name>A0AAW0QC71_9PEZI</name>
<feature type="domain" description="Fork-head" evidence="7">
    <location>
        <begin position="259"/>
        <end position="369"/>
    </location>
</feature>
<dbReference type="PANTHER" id="PTHR46078">
    <property type="entry name" value="FORKHEAD BOX PROTEIN J2 FAMILY MEMBER"/>
    <property type="match status" value="1"/>
</dbReference>
<keyword evidence="4 5" id="KW-0539">Nucleus</keyword>
<dbReference type="PRINTS" id="PR00053">
    <property type="entry name" value="FORKHEAD"/>
</dbReference>
<feature type="region of interest" description="Disordered" evidence="6">
    <location>
        <begin position="585"/>
        <end position="611"/>
    </location>
</feature>
<evidence type="ECO:0000256" key="1">
    <source>
        <dbReference type="ARBA" id="ARBA00023015"/>
    </source>
</evidence>
<feature type="region of interest" description="Disordered" evidence="6">
    <location>
        <begin position="314"/>
        <end position="335"/>
    </location>
</feature>
<dbReference type="InterPro" id="IPR001766">
    <property type="entry name" value="Fork_head_dom"/>
</dbReference>
<evidence type="ECO:0000256" key="3">
    <source>
        <dbReference type="ARBA" id="ARBA00023163"/>
    </source>
</evidence>
<dbReference type="InterPro" id="IPR030456">
    <property type="entry name" value="TF_fork_head_CS_2"/>
</dbReference>
<comment type="caution">
    <text evidence="8">The sequence shown here is derived from an EMBL/GenBank/DDBJ whole genome shotgun (WGS) entry which is preliminary data.</text>
</comment>
<evidence type="ECO:0000313" key="9">
    <source>
        <dbReference type="Proteomes" id="UP001392437"/>
    </source>
</evidence>
<feature type="DNA-binding region" description="Fork-head" evidence="5">
    <location>
        <begin position="259"/>
        <end position="369"/>
    </location>
</feature>
<dbReference type="SUPFAM" id="SSF46785">
    <property type="entry name" value="Winged helix' DNA-binding domain"/>
    <property type="match status" value="1"/>
</dbReference>
<dbReference type="GO" id="GO:0000981">
    <property type="term" value="F:DNA-binding transcription factor activity, RNA polymerase II-specific"/>
    <property type="evidence" value="ECO:0007669"/>
    <property type="project" value="TreeGrafter"/>
</dbReference>
<organism evidence="8 9">
    <name type="scientific">Apiospora kogelbergensis</name>
    <dbReference type="NCBI Taxonomy" id="1337665"/>
    <lineage>
        <taxon>Eukaryota</taxon>
        <taxon>Fungi</taxon>
        <taxon>Dikarya</taxon>
        <taxon>Ascomycota</taxon>
        <taxon>Pezizomycotina</taxon>
        <taxon>Sordariomycetes</taxon>
        <taxon>Xylariomycetidae</taxon>
        <taxon>Amphisphaeriales</taxon>
        <taxon>Apiosporaceae</taxon>
        <taxon>Apiospora</taxon>
    </lineage>
</organism>
<feature type="compositionally biased region" description="Polar residues" evidence="6">
    <location>
        <begin position="126"/>
        <end position="136"/>
    </location>
</feature>
<feature type="compositionally biased region" description="Polar residues" evidence="6">
    <location>
        <begin position="17"/>
        <end position="35"/>
    </location>
</feature>
<dbReference type="PROSITE" id="PS50039">
    <property type="entry name" value="FORK_HEAD_3"/>
    <property type="match status" value="1"/>
</dbReference>
<evidence type="ECO:0000256" key="2">
    <source>
        <dbReference type="ARBA" id="ARBA00023125"/>
    </source>
</evidence>
<accession>A0AAW0QC71</accession>
<gene>
    <name evidence="8" type="ORF">PG999_010594</name>
</gene>
<feature type="region of interest" description="Disordered" evidence="6">
    <location>
        <begin position="354"/>
        <end position="387"/>
    </location>
</feature>
<evidence type="ECO:0000256" key="6">
    <source>
        <dbReference type="SAM" id="MobiDB-lite"/>
    </source>
</evidence>